<protein>
    <recommendedName>
        <fullName evidence="12">Methylenetetrahydrofolate reductase</fullName>
        <ecNumber evidence="12">1.5.1.54</ecNumber>
    </recommendedName>
</protein>
<evidence type="ECO:0000256" key="9">
    <source>
        <dbReference type="ARBA" id="ARBA00023167"/>
    </source>
</evidence>
<gene>
    <name evidence="13" type="primary">metF</name>
    <name evidence="13" type="ORF">H0A72_11280</name>
</gene>
<organism evidence="13 14">
    <name type="scientific">Parapusillimonas granuli</name>
    <dbReference type="NCBI Taxonomy" id="380911"/>
    <lineage>
        <taxon>Bacteria</taxon>
        <taxon>Pseudomonadati</taxon>
        <taxon>Pseudomonadota</taxon>
        <taxon>Betaproteobacteria</taxon>
        <taxon>Burkholderiales</taxon>
        <taxon>Alcaligenaceae</taxon>
        <taxon>Parapusillimonas</taxon>
    </lineage>
</organism>
<evidence type="ECO:0000256" key="6">
    <source>
        <dbReference type="ARBA" id="ARBA00022827"/>
    </source>
</evidence>
<evidence type="ECO:0000256" key="10">
    <source>
        <dbReference type="ARBA" id="ARBA00034478"/>
    </source>
</evidence>
<reference evidence="13 14" key="1">
    <citation type="submission" date="2020-07" db="EMBL/GenBank/DDBJ databases">
        <title>Taxonomic revisions and descriptions of new bacterial species based on genomic comparisons in the high-G+C-content subgroup of the family Alcaligenaceae.</title>
        <authorList>
            <person name="Szabo A."/>
            <person name="Felfoldi T."/>
        </authorList>
    </citation>
    <scope>NUCLEOTIDE SEQUENCE [LARGE SCALE GENOMIC DNA]</scope>
    <source>
        <strain evidence="13 14">LMG 24012</strain>
    </source>
</reference>
<keyword evidence="7 12" id="KW-0560">Oxidoreductase</keyword>
<comment type="pathway">
    <text evidence="2 12">One-carbon metabolism; tetrahydrofolate interconversion.</text>
</comment>
<dbReference type="GO" id="GO:0009086">
    <property type="term" value="P:methionine biosynthetic process"/>
    <property type="evidence" value="ECO:0007669"/>
    <property type="project" value="UniProtKB-KW"/>
</dbReference>
<dbReference type="Proteomes" id="UP000559809">
    <property type="component" value="Unassembled WGS sequence"/>
</dbReference>
<dbReference type="PANTHER" id="PTHR45754:SF3">
    <property type="entry name" value="METHYLENETETRAHYDROFOLATE REDUCTASE (NADPH)"/>
    <property type="match status" value="1"/>
</dbReference>
<keyword evidence="9" id="KW-0486">Methionine biosynthesis</keyword>
<dbReference type="GO" id="GO:0071949">
    <property type="term" value="F:FAD binding"/>
    <property type="evidence" value="ECO:0007669"/>
    <property type="project" value="TreeGrafter"/>
</dbReference>
<dbReference type="EC" id="1.5.1.54" evidence="12"/>
<accession>A0A853G5A6</accession>
<keyword evidence="4" id="KW-0028">Amino-acid biosynthesis</keyword>
<dbReference type="InterPro" id="IPR003171">
    <property type="entry name" value="Mehydrof_redctse-like"/>
</dbReference>
<dbReference type="RefSeq" id="WP_180155278.1">
    <property type="nucleotide sequence ID" value="NZ_JACCEM010000005.1"/>
</dbReference>
<name>A0A853G5A6_9BURK</name>
<dbReference type="EMBL" id="JACCEM010000005">
    <property type="protein sequence ID" value="NYT49891.1"/>
    <property type="molecule type" value="Genomic_DNA"/>
</dbReference>
<evidence type="ECO:0000313" key="14">
    <source>
        <dbReference type="Proteomes" id="UP000559809"/>
    </source>
</evidence>
<sequence>MSSKKVVSLEFFPPRDAAAQEKLAESARKLLALRPAYVSVTFGAGGSTRTGTADTVRMMQKLGCEAAPHLSCIGSARAVLGNILDSYREQGVRRIVALRGDLPSGMGGDPGELHYASDLVSFIREHSGDWFHIEVAAYPEMHPQASSAQADLDHFIGKVNAGADSAITQYFFNPDAYFDFVERVHAKGVDIPIVPGIMPITNYAQLARFSNMCGAEIPRWMRLRLMDFGDDKASIRAFGVDVITRMCQRLLDGGAPGLHFYTLNNAEVTTAIWRQLDVGPKQAELQGATLRSA</sequence>
<evidence type="ECO:0000256" key="3">
    <source>
        <dbReference type="ARBA" id="ARBA00006743"/>
    </source>
</evidence>
<keyword evidence="8" id="KW-0520">NAD</keyword>
<dbReference type="AlphaFoldDB" id="A0A853G5A6"/>
<dbReference type="Pfam" id="PF02219">
    <property type="entry name" value="MTHFR"/>
    <property type="match status" value="1"/>
</dbReference>
<evidence type="ECO:0000256" key="12">
    <source>
        <dbReference type="RuleBase" id="RU003862"/>
    </source>
</evidence>
<dbReference type="InterPro" id="IPR029041">
    <property type="entry name" value="FAD-linked_oxidoreductase-like"/>
</dbReference>
<evidence type="ECO:0000256" key="7">
    <source>
        <dbReference type="ARBA" id="ARBA00023002"/>
    </source>
</evidence>
<evidence type="ECO:0000256" key="4">
    <source>
        <dbReference type="ARBA" id="ARBA00022605"/>
    </source>
</evidence>
<evidence type="ECO:0000313" key="13">
    <source>
        <dbReference type="EMBL" id="NYT49891.1"/>
    </source>
</evidence>
<dbReference type="GO" id="GO:0005829">
    <property type="term" value="C:cytosol"/>
    <property type="evidence" value="ECO:0007669"/>
    <property type="project" value="InterPro"/>
</dbReference>
<keyword evidence="5 12" id="KW-0285">Flavoprotein</keyword>
<comment type="similarity">
    <text evidence="3 12">Belongs to the methylenetetrahydrofolate reductase family.</text>
</comment>
<evidence type="ECO:0000256" key="2">
    <source>
        <dbReference type="ARBA" id="ARBA00004777"/>
    </source>
</evidence>
<evidence type="ECO:0000256" key="1">
    <source>
        <dbReference type="ARBA" id="ARBA00001974"/>
    </source>
</evidence>
<dbReference type="SUPFAM" id="SSF51730">
    <property type="entry name" value="FAD-linked oxidoreductase"/>
    <property type="match status" value="1"/>
</dbReference>
<comment type="pathway">
    <text evidence="10">Amino-acid biosynthesis; L-methionine biosynthesis via de novo pathway.</text>
</comment>
<dbReference type="UniPathway" id="UPA00193"/>
<dbReference type="GO" id="GO:0106312">
    <property type="term" value="F:methylenetetrahydrofolate reductase (NADH) activity"/>
    <property type="evidence" value="ECO:0007669"/>
    <property type="project" value="UniProtKB-EC"/>
</dbReference>
<comment type="catalytic activity">
    <reaction evidence="11">
        <text>(6S)-5-methyl-5,6,7,8-tetrahydrofolate + NAD(+) = (6R)-5,10-methylene-5,6,7,8-tetrahydrofolate + NADH + H(+)</text>
        <dbReference type="Rhea" id="RHEA:19821"/>
        <dbReference type="ChEBI" id="CHEBI:15378"/>
        <dbReference type="ChEBI" id="CHEBI:15636"/>
        <dbReference type="ChEBI" id="CHEBI:18608"/>
        <dbReference type="ChEBI" id="CHEBI:57540"/>
        <dbReference type="ChEBI" id="CHEBI:57945"/>
        <dbReference type="EC" id="1.5.1.54"/>
    </reaction>
    <physiologicalReaction direction="right-to-left" evidence="11">
        <dbReference type="Rhea" id="RHEA:19823"/>
    </physiologicalReaction>
</comment>
<keyword evidence="6 12" id="KW-0274">FAD</keyword>
<comment type="caution">
    <text evidence="13">The sequence shown here is derived from an EMBL/GenBank/DDBJ whole genome shotgun (WGS) entry which is preliminary data.</text>
</comment>
<dbReference type="GO" id="GO:0035999">
    <property type="term" value="P:tetrahydrofolate interconversion"/>
    <property type="evidence" value="ECO:0007669"/>
    <property type="project" value="UniProtKB-UniPathway"/>
</dbReference>
<comment type="cofactor">
    <cofactor evidence="1 12">
        <name>FAD</name>
        <dbReference type="ChEBI" id="CHEBI:57692"/>
    </cofactor>
</comment>
<keyword evidence="14" id="KW-1185">Reference proteome</keyword>
<evidence type="ECO:0000256" key="5">
    <source>
        <dbReference type="ARBA" id="ARBA00022630"/>
    </source>
</evidence>
<dbReference type="PANTHER" id="PTHR45754">
    <property type="entry name" value="METHYLENETETRAHYDROFOLATE REDUCTASE"/>
    <property type="match status" value="1"/>
</dbReference>
<dbReference type="InterPro" id="IPR004620">
    <property type="entry name" value="MTHF_reductase_bac"/>
</dbReference>
<evidence type="ECO:0000256" key="8">
    <source>
        <dbReference type="ARBA" id="ARBA00023027"/>
    </source>
</evidence>
<dbReference type="Gene3D" id="3.20.20.220">
    <property type="match status" value="1"/>
</dbReference>
<dbReference type="NCBIfam" id="TIGR00676">
    <property type="entry name" value="fadh2"/>
    <property type="match status" value="1"/>
</dbReference>
<evidence type="ECO:0000256" key="11">
    <source>
        <dbReference type="ARBA" id="ARBA00048628"/>
    </source>
</evidence>
<proteinExistence type="inferred from homology"/>
<dbReference type="CDD" id="cd00537">
    <property type="entry name" value="MTHFR"/>
    <property type="match status" value="1"/>
</dbReference>